<feature type="region of interest" description="Disordered" evidence="1">
    <location>
        <begin position="1"/>
        <end position="27"/>
    </location>
</feature>
<keyword evidence="3" id="KW-1185">Reference proteome</keyword>
<evidence type="ECO:0000256" key="1">
    <source>
        <dbReference type="SAM" id="MobiDB-lite"/>
    </source>
</evidence>
<dbReference type="Proteomes" id="UP001153365">
    <property type="component" value="Unassembled WGS sequence"/>
</dbReference>
<dbReference type="EMBL" id="CALTRL010006341">
    <property type="protein sequence ID" value="CAH7690582.1"/>
    <property type="molecule type" value="Genomic_DNA"/>
</dbReference>
<feature type="region of interest" description="Disordered" evidence="1">
    <location>
        <begin position="102"/>
        <end position="121"/>
    </location>
</feature>
<sequence length="257" mass="28168">MLITPQRLLSRHGDHSTTSPNLQTQDGQFRKSSFRSRFLTSSTAPLRIIKKKASQSFVSSSITGKRIVSGLIGSIGTGKVTKGDHFDPVRAFKRQISYPVLNQSSQLHESEDEEDDKEEESSIKGLVNTLKCIGGTTPVASSSLFIMNEDEQAKRRLRTEIPWSTHVSSPVGSPHGSSPAFALSSPENGRQRLKPKISFTRLLKPKQSPEGLRATSPRALSGIISRKSSLSQLFALKVLPLKRLVAILMIAVGQTYC</sequence>
<protein>
    <submittedName>
        <fullName evidence="2">Expressed protein</fullName>
    </submittedName>
</protein>
<feature type="compositionally biased region" description="Polar residues" evidence="1">
    <location>
        <begin position="16"/>
        <end position="27"/>
    </location>
</feature>
<comment type="caution">
    <text evidence="2">The sequence shown here is derived from an EMBL/GenBank/DDBJ whole genome shotgun (WGS) entry which is preliminary data.</text>
</comment>
<dbReference type="AlphaFoldDB" id="A0AAV0BTT1"/>
<feature type="compositionally biased region" description="Low complexity" evidence="1">
    <location>
        <begin position="166"/>
        <end position="179"/>
    </location>
</feature>
<feature type="compositionally biased region" description="Acidic residues" evidence="1">
    <location>
        <begin position="110"/>
        <end position="119"/>
    </location>
</feature>
<feature type="region of interest" description="Disordered" evidence="1">
    <location>
        <begin position="166"/>
        <end position="189"/>
    </location>
</feature>
<evidence type="ECO:0000313" key="3">
    <source>
        <dbReference type="Proteomes" id="UP001153365"/>
    </source>
</evidence>
<gene>
    <name evidence="2" type="ORF">PPACK8108_LOCUS25973</name>
</gene>
<proteinExistence type="predicted"/>
<reference evidence="2" key="1">
    <citation type="submission" date="2022-06" db="EMBL/GenBank/DDBJ databases">
        <authorList>
            <consortium name="SYNGENTA / RWTH Aachen University"/>
        </authorList>
    </citation>
    <scope>NUCLEOTIDE SEQUENCE</scope>
</reference>
<name>A0AAV0BTT1_PHAPC</name>
<organism evidence="2 3">
    <name type="scientific">Phakopsora pachyrhizi</name>
    <name type="common">Asian soybean rust disease fungus</name>
    <dbReference type="NCBI Taxonomy" id="170000"/>
    <lineage>
        <taxon>Eukaryota</taxon>
        <taxon>Fungi</taxon>
        <taxon>Dikarya</taxon>
        <taxon>Basidiomycota</taxon>
        <taxon>Pucciniomycotina</taxon>
        <taxon>Pucciniomycetes</taxon>
        <taxon>Pucciniales</taxon>
        <taxon>Phakopsoraceae</taxon>
        <taxon>Phakopsora</taxon>
    </lineage>
</organism>
<evidence type="ECO:0000313" key="2">
    <source>
        <dbReference type="EMBL" id="CAH7690582.1"/>
    </source>
</evidence>
<accession>A0AAV0BTT1</accession>